<comment type="caution">
    <text evidence="1">The sequence shown here is derived from an EMBL/GenBank/DDBJ whole genome shotgun (WGS) entry which is preliminary data.</text>
</comment>
<sequence>MSKPDNVFQQTGKHIKTGNLTFLTTQVAQWQRLTKMVQPLLPQPEQWQVVCYQNGSLIITGENQAMISQLSYLQNQYVSKLSQLEGLKDLQRIQVRLRNKNIPNPPSSEPSKPIPPETQEMLRSAADFVSDPKLSQALLRLASNKKIMNFIFYEKFSYIFVTYITF</sequence>
<evidence type="ECO:0000313" key="2">
    <source>
        <dbReference type="Proteomes" id="UP000031012"/>
    </source>
</evidence>
<reference evidence="1 2" key="1">
    <citation type="submission" date="2014-03" db="EMBL/GenBank/DDBJ databases">
        <title>Genome sequence of the diesel-degrader and plant-growth promoter Acinetobacter oleivorans PF-1 isolated from the roots of poplar tree.</title>
        <authorList>
            <person name="Gkorezis P."/>
            <person name="van Hamme J."/>
            <person name="Rineau F."/>
            <person name="Vangronsveld J."/>
            <person name="Francetti A."/>
        </authorList>
    </citation>
    <scope>NUCLEOTIDE SEQUENCE [LARGE SCALE GENOMIC DNA]</scope>
    <source>
        <strain evidence="1 2">PF1</strain>
    </source>
</reference>
<dbReference type="AlphaFoldDB" id="A0A0B2UAR5"/>
<organism evidence="1 2">
    <name type="scientific">Acinetobacter oleivorans</name>
    <dbReference type="NCBI Taxonomy" id="1148157"/>
    <lineage>
        <taxon>Bacteria</taxon>
        <taxon>Pseudomonadati</taxon>
        <taxon>Pseudomonadota</taxon>
        <taxon>Gammaproteobacteria</taxon>
        <taxon>Moraxellales</taxon>
        <taxon>Moraxellaceae</taxon>
        <taxon>Acinetobacter</taxon>
    </lineage>
</organism>
<dbReference type="EMBL" id="JHQK01000003">
    <property type="protein sequence ID" value="KHN68126.1"/>
    <property type="molecule type" value="Genomic_DNA"/>
</dbReference>
<protein>
    <recommendedName>
        <fullName evidence="3">DUF721 domain-containing protein</fullName>
    </recommendedName>
</protein>
<proteinExistence type="predicted"/>
<dbReference type="Proteomes" id="UP000031012">
    <property type="component" value="Unassembled WGS sequence"/>
</dbReference>
<gene>
    <name evidence="1" type="ORF">DH17_10515</name>
</gene>
<accession>A0A0B2UAR5</accession>
<name>A0A0B2UAR5_9GAMM</name>
<evidence type="ECO:0000313" key="1">
    <source>
        <dbReference type="EMBL" id="KHN68126.1"/>
    </source>
</evidence>
<evidence type="ECO:0008006" key="3">
    <source>
        <dbReference type="Google" id="ProtNLM"/>
    </source>
</evidence>